<evidence type="ECO:0000256" key="3">
    <source>
        <dbReference type="ARBA" id="ARBA00023136"/>
    </source>
</evidence>
<dbReference type="InterPro" id="IPR019320">
    <property type="entry name" value="BORCS8"/>
</dbReference>
<accession>A0A914UZR3</accession>
<keyword evidence="4" id="KW-0458">Lysosome</keyword>
<dbReference type="GO" id="GO:0005765">
    <property type="term" value="C:lysosomal membrane"/>
    <property type="evidence" value="ECO:0007669"/>
    <property type="project" value="UniProtKB-SubCell"/>
</dbReference>
<comment type="subcellular location">
    <subcellularLocation>
        <location evidence="1">Lysosome membrane</location>
    </subcellularLocation>
</comment>
<feature type="region of interest" description="Disordered" evidence="5">
    <location>
        <begin position="146"/>
        <end position="221"/>
    </location>
</feature>
<dbReference type="PANTHER" id="PTHR21146:SF0">
    <property type="entry name" value="BLOC-1-RELATED COMPLEX SUBUNIT 8"/>
    <property type="match status" value="1"/>
</dbReference>
<dbReference type="AlphaFoldDB" id="A0A914UZR3"/>
<feature type="region of interest" description="Disordered" evidence="5">
    <location>
        <begin position="103"/>
        <end position="125"/>
    </location>
</feature>
<feature type="compositionally biased region" description="Gly residues" evidence="5">
    <location>
        <begin position="178"/>
        <end position="189"/>
    </location>
</feature>
<evidence type="ECO:0000256" key="2">
    <source>
        <dbReference type="ARBA" id="ARBA00010463"/>
    </source>
</evidence>
<dbReference type="WBParaSite" id="PSAMB.scaffold1399size32041.g12853.t1">
    <property type="protein sequence ID" value="PSAMB.scaffold1399size32041.g12853.t1"/>
    <property type="gene ID" value="PSAMB.scaffold1399size32041.g12853"/>
</dbReference>
<reference evidence="7" key="1">
    <citation type="submission" date="2022-11" db="UniProtKB">
        <authorList>
            <consortium name="WormBaseParasite"/>
        </authorList>
    </citation>
    <scope>IDENTIFICATION</scope>
</reference>
<evidence type="ECO:0000256" key="5">
    <source>
        <dbReference type="SAM" id="MobiDB-lite"/>
    </source>
</evidence>
<evidence type="ECO:0000256" key="1">
    <source>
        <dbReference type="ARBA" id="ARBA00004656"/>
    </source>
</evidence>
<proteinExistence type="inferred from homology"/>
<protein>
    <submittedName>
        <fullName evidence="7">Uncharacterized protein</fullName>
    </submittedName>
</protein>
<keyword evidence="6" id="KW-1185">Reference proteome</keyword>
<sequence>MVGKELDARCRILAEDISESVHIVDHDPSLALYRLQEHVRKSLPILVEKKAQVMQLNHNLQGGCYDLENAIHAVESIIRSSSNFSRIHEMLRSAMYHKQQLDYERMRRDDRGRLPRMESTDSLAQELKKSKSLGHLRGLAIDVLSESAGSSRSATSTPASDFPGSAASTTPTTPARGGTSGTSTDGGGNASTRSSTPTSGADSPADSDMDEIAVTPGAKIR</sequence>
<dbReference type="PANTHER" id="PTHR21146">
    <property type="entry name" value="MEF2B PROTEIN"/>
    <property type="match status" value="1"/>
</dbReference>
<dbReference type="GO" id="GO:0099078">
    <property type="term" value="C:BORC complex"/>
    <property type="evidence" value="ECO:0007669"/>
    <property type="project" value="TreeGrafter"/>
</dbReference>
<dbReference type="Proteomes" id="UP000887566">
    <property type="component" value="Unplaced"/>
</dbReference>
<evidence type="ECO:0000313" key="6">
    <source>
        <dbReference type="Proteomes" id="UP000887566"/>
    </source>
</evidence>
<evidence type="ECO:0000256" key="4">
    <source>
        <dbReference type="ARBA" id="ARBA00023228"/>
    </source>
</evidence>
<evidence type="ECO:0000313" key="7">
    <source>
        <dbReference type="WBParaSite" id="PSAMB.scaffold1399size32041.g12853.t1"/>
    </source>
</evidence>
<name>A0A914UZR3_9BILA</name>
<feature type="compositionally biased region" description="Low complexity" evidence="5">
    <location>
        <begin position="146"/>
        <end position="177"/>
    </location>
</feature>
<keyword evidence="3" id="KW-0472">Membrane</keyword>
<dbReference type="Pfam" id="PF10167">
    <property type="entry name" value="BORCS8"/>
    <property type="match status" value="1"/>
</dbReference>
<comment type="similarity">
    <text evidence="2">Belongs to the BORCS8 family.</text>
</comment>
<feature type="compositionally biased region" description="Basic and acidic residues" evidence="5">
    <location>
        <begin position="103"/>
        <end position="119"/>
    </location>
</feature>
<organism evidence="6 7">
    <name type="scientific">Plectus sambesii</name>
    <dbReference type="NCBI Taxonomy" id="2011161"/>
    <lineage>
        <taxon>Eukaryota</taxon>
        <taxon>Metazoa</taxon>
        <taxon>Ecdysozoa</taxon>
        <taxon>Nematoda</taxon>
        <taxon>Chromadorea</taxon>
        <taxon>Plectida</taxon>
        <taxon>Plectina</taxon>
        <taxon>Plectoidea</taxon>
        <taxon>Plectidae</taxon>
        <taxon>Plectus</taxon>
    </lineage>
</organism>